<keyword evidence="7" id="KW-0443">Lipid metabolism</keyword>
<dbReference type="RefSeq" id="XP_022746653.1">
    <property type="nucleotide sequence ID" value="XM_022890918.1"/>
</dbReference>
<dbReference type="SUPFAM" id="SSF52096">
    <property type="entry name" value="ClpP/crotonase"/>
    <property type="match status" value="1"/>
</dbReference>
<evidence type="ECO:0000256" key="2">
    <source>
        <dbReference type="ARBA" id="ARBA00000765"/>
    </source>
</evidence>
<evidence type="ECO:0000313" key="9">
    <source>
        <dbReference type="RefSeq" id="XP_022746653.1"/>
    </source>
</evidence>
<dbReference type="EC" id="5.3.3.8" evidence="5"/>
<dbReference type="Proteomes" id="UP000515121">
    <property type="component" value="Unplaced"/>
</dbReference>
<comment type="catalytic activity">
    <reaction evidence="2">
        <text>a (3E)-enoyl-CoA = a 4-saturated (2E)-enoyl-CoA</text>
        <dbReference type="Rhea" id="RHEA:45228"/>
        <dbReference type="ChEBI" id="CHEBI:58521"/>
        <dbReference type="ChEBI" id="CHEBI:85097"/>
        <dbReference type="EC" id="5.3.3.8"/>
    </reaction>
</comment>
<sequence>MDMCTLEKRGNLFILTLTGEDEHRLNPIRIDSIRSALNRIRSDPTSHSGSVLITTAHGKFFSNGYDLAWAGSSPDKICLMSSKLRALINDLISFPMPTIAAITGHACAAGLILALSHDYIVMRKDRGFLYMSEMNIGMKFPAWFVTVISCKIGDAAVRREVVLKAEKLTAEQGVERRIVTAAYDSAEETMKGAVELGEKLAEKGWNGEVYSENRKVLYKDVLDKLGADETTEDAKKVAIAASKM</sequence>
<dbReference type="GO" id="GO:0004165">
    <property type="term" value="F:delta(3)-delta(2)-enoyl-CoA isomerase activity"/>
    <property type="evidence" value="ECO:0007669"/>
    <property type="project" value="UniProtKB-EC"/>
</dbReference>
<gene>
    <name evidence="9" type="primary">LOC111296549</name>
</gene>
<keyword evidence="6" id="KW-0276">Fatty acid metabolism</keyword>
<comment type="catalytic activity">
    <reaction evidence="1">
        <text>a (3Z)-enoyl-CoA = a 4-saturated (2E)-enoyl-CoA</text>
        <dbReference type="Rhea" id="RHEA:45900"/>
        <dbReference type="ChEBI" id="CHEBI:85097"/>
        <dbReference type="ChEBI" id="CHEBI:85489"/>
        <dbReference type="EC" id="5.3.3.8"/>
    </reaction>
</comment>
<dbReference type="Pfam" id="PF00378">
    <property type="entry name" value="ECH_1"/>
    <property type="match status" value="1"/>
</dbReference>
<evidence type="ECO:0000256" key="7">
    <source>
        <dbReference type="ARBA" id="ARBA00023098"/>
    </source>
</evidence>
<keyword evidence="8" id="KW-1185">Reference proteome</keyword>
<proteinExistence type="inferred from homology"/>
<organism evidence="8 9">
    <name type="scientific">Durio zibethinus</name>
    <name type="common">Durian</name>
    <dbReference type="NCBI Taxonomy" id="66656"/>
    <lineage>
        <taxon>Eukaryota</taxon>
        <taxon>Viridiplantae</taxon>
        <taxon>Streptophyta</taxon>
        <taxon>Embryophyta</taxon>
        <taxon>Tracheophyta</taxon>
        <taxon>Spermatophyta</taxon>
        <taxon>Magnoliopsida</taxon>
        <taxon>eudicotyledons</taxon>
        <taxon>Gunneridae</taxon>
        <taxon>Pentapetalae</taxon>
        <taxon>rosids</taxon>
        <taxon>malvids</taxon>
        <taxon>Malvales</taxon>
        <taxon>Malvaceae</taxon>
        <taxon>Helicteroideae</taxon>
        <taxon>Durio</taxon>
    </lineage>
</organism>
<dbReference type="GeneID" id="111296549"/>
<dbReference type="FunFam" id="3.90.226.10:FF:000049">
    <property type="entry name" value="Enoyl-CoA delta isomerase 3"/>
    <property type="match status" value="1"/>
</dbReference>
<evidence type="ECO:0000256" key="3">
    <source>
        <dbReference type="ARBA" id="ARBA00005005"/>
    </source>
</evidence>
<reference evidence="9" key="1">
    <citation type="submission" date="2025-08" db="UniProtKB">
        <authorList>
            <consortium name="RefSeq"/>
        </authorList>
    </citation>
    <scope>IDENTIFICATION</scope>
    <source>
        <tissue evidence="9">Fruit stalk</tissue>
    </source>
</reference>
<name>A0A6P5Z1Q7_DURZI</name>
<comment type="pathway">
    <text evidence="3">Lipid metabolism; fatty acid beta-oxidation.</text>
</comment>
<dbReference type="InterPro" id="IPR029045">
    <property type="entry name" value="ClpP/crotonase-like_dom_sf"/>
</dbReference>
<evidence type="ECO:0000313" key="8">
    <source>
        <dbReference type="Proteomes" id="UP000515121"/>
    </source>
</evidence>
<dbReference type="AlphaFoldDB" id="A0A6P5Z1Q7"/>
<dbReference type="GO" id="GO:0005777">
    <property type="term" value="C:peroxisome"/>
    <property type="evidence" value="ECO:0007669"/>
    <property type="project" value="TreeGrafter"/>
</dbReference>
<dbReference type="GO" id="GO:0006635">
    <property type="term" value="P:fatty acid beta-oxidation"/>
    <property type="evidence" value="ECO:0007669"/>
    <property type="project" value="TreeGrafter"/>
</dbReference>
<accession>A0A6P5Z1Q7</accession>
<dbReference type="PANTHER" id="PTHR11941">
    <property type="entry name" value="ENOYL-COA HYDRATASE-RELATED"/>
    <property type="match status" value="1"/>
</dbReference>
<evidence type="ECO:0000256" key="1">
    <source>
        <dbReference type="ARBA" id="ARBA00000452"/>
    </source>
</evidence>
<evidence type="ECO:0000256" key="4">
    <source>
        <dbReference type="ARBA" id="ARBA00005254"/>
    </source>
</evidence>
<protein>
    <recommendedName>
        <fullName evidence="5">Delta(3)-Delta(2)-enoyl-CoA isomerase</fullName>
        <ecNumber evidence="5">5.3.3.8</ecNumber>
    </recommendedName>
</protein>
<dbReference type="InterPro" id="IPR001753">
    <property type="entry name" value="Enoyl-CoA_hydra/iso"/>
</dbReference>
<dbReference type="PANTHER" id="PTHR11941:SF84">
    <property type="entry name" value="ENOYL-COA DELTA ISOMERASE 1, PEROXISOMAL"/>
    <property type="match status" value="1"/>
</dbReference>
<dbReference type="Gene3D" id="3.90.226.10">
    <property type="entry name" value="2-enoyl-CoA Hydratase, Chain A, domain 1"/>
    <property type="match status" value="1"/>
</dbReference>
<dbReference type="KEGG" id="dzi:111296549"/>
<dbReference type="OrthoDB" id="410701at2759"/>
<comment type="similarity">
    <text evidence="4">Belongs to the enoyl-CoA hydratase/isomerase family.</text>
</comment>
<dbReference type="CDD" id="cd06558">
    <property type="entry name" value="crotonase-like"/>
    <property type="match status" value="1"/>
</dbReference>
<evidence type="ECO:0000256" key="6">
    <source>
        <dbReference type="ARBA" id="ARBA00022832"/>
    </source>
</evidence>
<evidence type="ECO:0000256" key="5">
    <source>
        <dbReference type="ARBA" id="ARBA00012064"/>
    </source>
</evidence>